<accession>A0A410PWE9</accession>
<evidence type="ECO:0000256" key="1">
    <source>
        <dbReference type="ARBA" id="ARBA00004141"/>
    </source>
</evidence>
<feature type="transmembrane region" description="Helical" evidence="5">
    <location>
        <begin position="426"/>
        <end position="446"/>
    </location>
</feature>
<evidence type="ECO:0000256" key="3">
    <source>
        <dbReference type="ARBA" id="ARBA00022989"/>
    </source>
</evidence>
<reference evidence="7 8" key="1">
    <citation type="submission" date="2019-01" db="EMBL/GenBank/DDBJ databases">
        <title>Draft genomes of a novel of Aminipila strains.</title>
        <authorList>
            <person name="Ma S."/>
        </authorList>
    </citation>
    <scope>NUCLEOTIDE SEQUENCE [LARGE SCALE GENOMIC DNA]</scope>
    <source>
        <strain evidence="8">JN-39</strain>
    </source>
</reference>
<gene>
    <name evidence="7" type="ORF">EQM06_08535</name>
</gene>
<name>A0A410PWE9_9FIRM</name>
<sequence>MSQQNESTAHTLEDFGYKQELKRSLKPWQMAIFGLVFMIPIAPFGIYGFLAEASDNMVPLVYAIGMFAMIFTAFSYGRMAEAFPIAGSVYAYTSRGINKHLGFMTGWAILLDYILMPTLIYVVCGASMNAIFPEVPILIWAFLFLVVVTFFNIKGIEASAKLSVVALAFELVVYVIFVIFAVIAILKGTNGVHFTVDPIFNAKNFSLAMVMNGVSIAVLSFLGFDAISTLAEETKGGGKAVGRATISALLILGGLFIFLTWVAGCLWPDYRAFNNIDTAFYEIANLAGGRTLLTLCSTATALSWGFAALTAQVAVSRVLFSMSRDGNFPKAFSKVHAKYQTPYVATWFIAIVSLVMCIFFQNKIDELTILVNFGALTSFFILNLSVIYYYKVKIKAEGTLKYVVAPLIGAIIIGFVWFSLSSQAKVLGLIWLACGLIYYLILIKVFKKNADLEL</sequence>
<dbReference type="EMBL" id="CP035281">
    <property type="protein sequence ID" value="QAT43259.1"/>
    <property type="molecule type" value="Genomic_DNA"/>
</dbReference>
<feature type="transmembrane region" description="Helical" evidence="5">
    <location>
        <begin position="240"/>
        <end position="263"/>
    </location>
</feature>
<feature type="transmembrane region" description="Helical" evidence="5">
    <location>
        <begin position="135"/>
        <end position="153"/>
    </location>
</feature>
<evidence type="ECO:0000256" key="2">
    <source>
        <dbReference type="ARBA" id="ARBA00022692"/>
    </source>
</evidence>
<dbReference type="GO" id="GO:0055085">
    <property type="term" value="P:transmembrane transport"/>
    <property type="evidence" value="ECO:0007669"/>
    <property type="project" value="InterPro"/>
</dbReference>
<dbReference type="InterPro" id="IPR050367">
    <property type="entry name" value="APC_superfamily"/>
</dbReference>
<feature type="transmembrane region" description="Helical" evidence="5">
    <location>
        <begin position="341"/>
        <end position="361"/>
    </location>
</feature>
<evidence type="ECO:0000313" key="8">
    <source>
        <dbReference type="Proteomes" id="UP000287601"/>
    </source>
</evidence>
<comment type="subcellular location">
    <subcellularLocation>
        <location evidence="1">Membrane</location>
        <topology evidence="1">Multi-pass membrane protein</topology>
    </subcellularLocation>
</comment>
<organism evidence="7 8">
    <name type="scientific">Aminipila luticellarii</name>
    <dbReference type="NCBI Taxonomy" id="2507160"/>
    <lineage>
        <taxon>Bacteria</taxon>
        <taxon>Bacillati</taxon>
        <taxon>Bacillota</taxon>
        <taxon>Clostridia</taxon>
        <taxon>Peptostreptococcales</taxon>
        <taxon>Anaerovoracaceae</taxon>
        <taxon>Aminipila</taxon>
    </lineage>
</organism>
<keyword evidence="8" id="KW-1185">Reference proteome</keyword>
<evidence type="ECO:0000256" key="4">
    <source>
        <dbReference type="ARBA" id="ARBA00023136"/>
    </source>
</evidence>
<dbReference type="Gene3D" id="1.20.1740.10">
    <property type="entry name" value="Amino acid/polyamine transporter I"/>
    <property type="match status" value="1"/>
</dbReference>
<keyword evidence="2 5" id="KW-0812">Transmembrane</keyword>
<dbReference type="AlphaFoldDB" id="A0A410PWE9"/>
<feature type="transmembrane region" description="Helical" evidence="5">
    <location>
        <begin position="206"/>
        <end position="228"/>
    </location>
</feature>
<keyword evidence="4 5" id="KW-0472">Membrane</keyword>
<dbReference type="PANTHER" id="PTHR42770:SF16">
    <property type="entry name" value="AMINO ACID PERMEASE"/>
    <property type="match status" value="1"/>
</dbReference>
<dbReference type="GO" id="GO:0016020">
    <property type="term" value="C:membrane"/>
    <property type="evidence" value="ECO:0007669"/>
    <property type="project" value="UniProtKB-SubCell"/>
</dbReference>
<dbReference type="Pfam" id="PF00324">
    <property type="entry name" value="AA_permease"/>
    <property type="match status" value="1"/>
</dbReference>
<feature type="domain" description="Amino acid permease/ SLC12A" evidence="6">
    <location>
        <begin position="45"/>
        <end position="430"/>
    </location>
</feature>
<feature type="transmembrane region" description="Helical" evidence="5">
    <location>
        <begin position="367"/>
        <end position="390"/>
    </location>
</feature>
<protein>
    <submittedName>
        <fullName evidence="7">APC family permease</fullName>
    </submittedName>
</protein>
<dbReference type="InterPro" id="IPR004841">
    <property type="entry name" value="AA-permease/SLC12A_dom"/>
</dbReference>
<dbReference type="OrthoDB" id="178667at2"/>
<dbReference type="PANTHER" id="PTHR42770">
    <property type="entry name" value="AMINO ACID TRANSPORTER-RELATED"/>
    <property type="match status" value="1"/>
</dbReference>
<feature type="transmembrane region" description="Helical" evidence="5">
    <location>
        <begin position="101"/>
        <end position="123"/>
    </location>
</feature>
<feature type="transmembrane region" description="Helical" evidence="5">
    <location>
        <begin position="60"/>
        <end position="80"/>
    </location>
</feature>
<dbReference type="Proteomes" id="UP000287601">
    <property type="component" value="Chromosome"/>
</dbReference>
<feature type="transmembrane region" description="Helical" evidence="5">
    <location>
        <begin position="28"/>
        <end position="48"/>
    </location>
</feature>
<dbReference type="PIRSF" id="PIRSF006060">
    <property type="entry name" value="AA_transporter"/>
    <property type="match status" value="1"/>
</dbReference>
<feature type="transmembrane region" description="Helical" evidence="5">
    <location>
        <begin position="402"/>
        <end position="420"/>
    </location>
</feature>
<evidence type="ECO:0000313" key="7">
    <source>
        <dbReference type="EMBL" id="QAT43259.1"/>
    </source>
</evidence>
<dbReference type="RefSeq" id="WP_128745909.1">
    <property type="nucleotide sequence ID" value="NZ_CP035281.1"/>
</dbReference>
<keyword evidence="3 5" id="KW-1133">Transmembrane helix</keyword>
<proteinExistence type="predicted"/>
<feature type="transmembrane region" description="Helical" evidence="5">
    <location>
        <begin position="165"/>
        <end position="186"/>
    </location>
</feature>
<dbReference type="KEGG" id="amij:EQM06_08535"/>
<evidence type="ECO:0000259" key="6">
    <source>
        <dbReference type="Pfam" id="PF00324"/>
    </source>
</evidence>
<evidence type="ECO:0000256" key="5">
    <source>
        <dbReference type="SAM" id="Phobius"/>
    </source>
</evidence>